<protein>
    <recommendedName>
        <fullName evidence="4">Phospholipase B-like</fullName>
    </recommendedName>
</protein>
<evidence type="ECO:0000313" key="3">
    <source>
        <dbReference type="Proteomes" id="UP000789595"/>
    </source>
</evidence>
<evidence type="ECO:0000256" key="1">
    <source>
        <dbReference type="SAM" id="SignalP"/>
    </source>
</evidence>
<evidence type="ECO:0000313" key="2">
    <source>
        <dbReference type="EMBL" id="CAH0363802.1"/>
    </source>
</evidence>
<comment type="caution">
    <text evidence="2">The sequence shown here is derived from an EMBL/GenBank/DDBJ whole genome shotgun (WGS) entry which is preliminary data.</text>
</comment>
<dbReference type="Proteomes" id="UP000789595">
    <property type="component" value="Unassembled WGS sequence"/>
</dbReference>
<organism evidence="2 3">
    <name type="scientific">Pelagomonas calceolata</name>
    <dbReference type="NCBI Taxonomy" id="35677"/>
    <lineage>
        <taxon>Eukaryota</taxon>
        <taxon>Sar</taxon>
        <taxon>Stramenopiles</taxon>
        <taxon>Ochrophyta</taxon>
        <taxon>Pelagophyceae</taxon>
        <taxon>Pelagomonadales</taxon>
        <taxon>Pelagomonadaceae</taxon>
        <taxon>Pelagomonas</taxon>
    </lineage>
</organism>
<feature type="signal peptide" evidence="1">
    <location>
        <begin position="1"/>
        <end position="17"/>
    </location>
</feature>
<sequence>MRRAAVLLGAILPVGSALRVARPAPQAVDRRAFAAALTTLIPGVANAALARDAPPPPGILENRDRGLNEKALIANDFYFVTGRKPPRVLDVQNLPRDDPKWNAWGECASGSDGSNACTYIPLKQRYDAYSKHGLTVRAASEDLADLGQALRKKDLNTASFLLDSGEKGKAPSSLRQASRKALLLADGLLISANSGSLGREVLVARYYINEFHYATERIADMLSADDVDWAAAAELWRLGADSYNSFFVCVNKAIVPKVGEKFLAVRV</sequence>
<keyword evidence="1" id="KW-0732">Signal</keyword>
<reference evidence="2" key="1">
    <citation type="submission" date="2021-11" db="EMBL/GenBank/DDBJ databases">
        <authorList>
            <consortium name="Genoscope - CEA"/>
            <person name="William W."/>
        </authorList>
    </citation>
    <scope>NUCLEOTIDE SEQUENCE</scope>
</reference>
<keyword evidence="3" id="KW-1185">Reference proteome</keyword>
<dbReference type="EMBL" id="CAKKNE010000001">
    <property type="protein sequence ID" value="CAH0363802.1"/>
    <property type="molecule type" value="Genomic_DNA"/>
</dbReference>
<dbReference type="OrthoDB" id="37894at2759"/>
<feature type="chain" id="PRO_5035268253" description="Phospholipase B-like" evidence="1">
    <location>
        <begin position="18"/>
        <end position="267"/>
    </location>
</feature>
<gene>
    <name evidence="2" type="ORF">PECAL_1P01370</name>
</gene>
<accession>A0A8J2WPH1</accession>
<evidence type="ECO:0008006" key="4">
    <source>
        <dbReference type="Google" id="ProtNLM"/>
    </source>
</evidence>
<name>A0A8J2WPH1_9STRA</name>
<dbReference type="AlphaFoldDB" id="A0A8J2WPH1"/>
<proteinExistence type="predicted"/>